<comment type="caution">
    <text evidence="2">The sequence shown here is derived from an EMBL/GenBank/DDBJ whole genome shotgun (WGS) entry which is preliminary data.</text>
</comment>
<gene>
    <name evidence="2" type="ORF">FTO68_03205</name>
</gene>
<dbReference type="RefSeq" id="WP_255331934.1">
    <property type="nucleotide sequence ID" value="NZ_VOTZ01000005.1"/>
</dbReference>
<accession>A0ABD4TJ79</accession>
<protein>
    <submittedName>
        <fullName evidence="2">Uncharacterized protein</fullName>
    </submittedName>
</protein>
<evidence type="ECO:0000256" key="1">
    <source>
        <dbReference type="SAM" id="Phobius"/>
    </source>
</evidence>
<keyword evidence="3" id="KW-1185">Reference proteome</keyword>
<keyword evidence="1" id="KW-0472">Membrane</keyword>
<evidence type="ECO:0000313" key="2">
    <source>
        <dbReference type="EMBL" id="MCQ1537998.1"/>
    </source>
</evidence>
<proteinExistence type="predicted"/>
<dbReference type="Proteomes" id="UP001524383">
    <property type="component" value="Unassembled WGS sequence"/>
</dbReference>
<dbReference type="EMBL" id="VOTZ01000005">
    <property type="protein sequence ID" value="MCQ1537998.1"/>
    <property type="molecule type" value="Genomic_DNA"/>
</dbReference>
<keyword evidence="1" id="KW-0812">Transmembrane</keyword>
<feature type="transmembrane region" description="Helical" evidence="1">
    <location>
        <begin position="57"/>
        <end position="75"/>
    </location>
</feature>
<reference evidence="2 3" key="1">
    <citation type="submission" date="2019-08" db="EMBL/GenBank/DDBJ databases">
        <authorList>
            <person name="Chen S.-C."/>
            <person name="Lai M.-C."/>
            <person name="You Y.-T."/>
        </authorList>
    </citation>
    <scope>NUCLEOTIDE SEQUENCE [LARGE SCALE GENOMIC DNA]</scope>
    <source>
        <strain evidence="2 3">P2F9704a</strain>
    </source>
</reference>
<name>A0ABD4TJ79_9EURY</name>
<keyword evidence="1" id="KW-1133">Transmembrane helix</keyword>
<organism evidence="2 3">
    <name type="scientific">Methanocalculus taiwanensis</name>
    <dbReference type="NCBI Taxonomy" id="106207"/>
    <lineage>
        <taxon>Archaea</taxon>
        <taxon>Methanobacteriati</taxon>
        <taxon>Methanobacteriota</taxon>
        <taxon>Stenosarchaea group</taxon>
        <taxon>Methanomicrobia</taxon>
        <taxon>Methanomicrobiales</taxon>
        <taxon>Methanocalculaceae</taxon>
        <taxon>Methanocalculus</taxon>
    </lineage>
</organism>
<evidence type="ECO:0000313" key="3">
    <source>
        <dbReference type="Proteomes" id="UP001524383"/>
    </source>
</evidence>
<dbReference type="AlphaFoldDB" id="A0ABD4TJ79"/>
<feature type="transmembrane region" description="Helical" evidence="1">
    <location>
        <begin position="12"/>
        <end position="36"/>
    </location>
</feature>
<sequence length="76" mass="8394">MTIAAIAYTPVLGLPLVVVLGIILFISLCITASIAVMKRRGKLENVPFTWHFRMARFSILLALLHGIMGISVYFGF</sequence>